<keyword evidence="4 8" id="KW-0808">Transferase</keyword>
<evidence type="ECO:0000256" key="1">
    <source>
        <dbReference type="ARBA" id="ARBA00004713"/>
    </source>
</evidence>
<keyword evidence="8" id="KW-0472">Membrane</keyword>
<dbReference type="Proteomes" id="UP000253934">
    <property type="component" value="Unassembled WGS sequence"/>
</dbReference>
<dbReference type="UniPathway" id="UPA00958"/>
<dbReference type="EC" id="2.4.99.12" evidence="2 8"/>
<comment type="similarity">
    <text evidence="8">Belongs to the glycosyltransferase group 1 family.</text>
</comment>
<keyword evidence="8" id="KW-1003">Cell membrane</keyword>
<accession>A0A369KP56</accession>
<keyword evidence="11" id="KW-1185">Reference proteome</keyword>
<comment type="catalytic activity">
    <reaction evidence="6 8">
        <text>lipid IVA (E. coli) + CMP-3-deoxy-beta-D-manno-octulosonate = alpha-Kdo-(2-&gt;6)-lipid IVA (E. coli) + CMP + H(+)</text>
        <dbReference type="Rhea" id="RHEA:28066"/>
        <dbReference type="ChEBI" id="CHEBI:15378"/>
        <dbReference type="ChEBI" id="CHEBI:58603"/>
        <dbReference type="ChEBI" id="CHEBI:60364"/>
        <dbReference type="ChEBI" id="CHEBI:60377"/>
        <dbReference type="ChEBI" id="CHEBI:85987"/>
        <dbReference type="EC" id="2.4.99.12"/>
    </reaction>
</comment>
<comment type="subcellular location">
    <subcellularLocation>
        <location evidence="8">Cell membrane</location>
    </subcellularLocation>
</comment>
<dbReference type="AlphaFoldDB" id="A0A369KP56"/>
<dbReference type="InterPro" id="IPR007507">
    <property type="entry name" value="Glycos_transf_N"/>
</dbReference>
<protein>
    <recommendedName>
        <fullName evidence="3 8">3-deoxy-D-manno-octulosonic acid transferase</fullName>
        <shortName evidence="8">Kdo transferase</shortName>
        <ecNumber evidence="2 8">2.4.99.12</ecNumber>
    </recommendedName>
    <alternativeName>
        <fullName evidence="5 8">Lipid IV(A) 3-deoxy-D-manno-octulosonic acid transferase</fullName>
    </alternativeName>
</protein>
<reference evidence="10" key="1">
    <citation type="submission" date="2018-04" db="EMBL/GenBank/DDBJ databases">
        <title>Draft genome sequence of the Candidatus Spirobacillus cienkowskii, a pathogen of freshwater Daphnia species, reconstructed from hemolymph metagenomic reads.</title>
        <authorList>
            <person name="Bresciani L."/>
            <person name="Lemos L.N."/>
            <person name="Wale N."/>
            <person name="Lin J.Y."/>
            <person name="Fernandes G.R."/>
            <person name="Duffy M.A."/>
            <person name="Rodrigues J.M."/>
        </authorList>
    </citation>
    <scope>NUCLEOTIDE SEQUENCE [LARGE SCALE GENOMIC DNA]</scope>
    <source>
        <strain evidence="10">Binning01</strain>
    </source>
</reference>
<feature type="active site" description="Proton acceptor" evidence="7">
    <location>
        <position position="73"/>
    </location>
</feature>
<proteinExistence type="inferred from homology"/>
<evidence type="ECO:0000256" key="7">
    <source>
        <dbReference type="PIRSR" id="PIRSR639901-1"/>
    </source>
</evidence>
<dbReference type="InterPro" id="IPR039901">
    <property type="entry name" value="Kdotransferase"/>
</dbReference>
<evidence type="ECO:0000313" key="10">
    <source>
        <dbReference type="EMBL" id="RDB35628.1"/>
    </source>
</evidence>
<dbReference type="PANTHER" id="PTHR42755">
    <property type="entry name" value="3-DEOXY-MANNO-OCTULOSONATE CYTIDYLYLTRANSFERASE"/>
    <property type="match status" value="1"/>
</dbReference>
<evidence type="ECO:0000256" key="4">
    <source>
        <dbReference type="ARBA" id="ARBA00022679"/>
    </source>
</evidence>
<name>A0A369KP56_9BACT</name>
<evidence type="ECO:0000256" key="5">
    <source>
        <dbReference type="ARBA" id="ARBA00031445"/>
    </source>
</evidence>
<organism evidence="10 11">
    <name type="scientific">Spirobacillus cienkowskii</name>
    <dbReference type="NCBI Taxonomy" id="495820"/>
    <lineage>
        <taxon>Bacteria</taxon>
        <taxon>Pseudomonadati</taxon>
        <taxon>Bdellovibrionota</taxon>
        <taxon>Oligoflexia</taxon>
        <taxon>Silvanigrellales</taxon>
        <taxon>Spirobacillus</taxon>
    </lineage>
</organism>
<dbReference type="Gene3D" id="3.40.50.2000">
    <property type="entry name" value="Glycogen Phosphorylase B"/>
    <property type="match status" value="1"/>
</dbReference>
<evidence type="ECO:0000256" key="6">
    <source>
        <dbReference type="ARBA" id="ARBA00049183"/>
    </source>
</evidence>
<dbReference type="Pfam" id="PF04413">
    <property type="entry name" value="Glycos_transf_N"/>
    <property type="match status" value="1"/>
</dbReference>
<dbReference type="Gene3D" id="3.40.50.11720">
    <property type="entry name" value="3-Deoxy-D-manno-octulosonic-acid transferase, N-terminal domain"/>
    <property type="match status" value="1"/>
</dbReference>
<feature type="domain" description="3-deoxy-D-manno-octulosonic-acid transferase N-terminal" evidence="9">
    <location>
        <begin position="62"/>
        <end position="220"/>
    </location>
</feature>
<dbReference type="GO" id="GO:0009245">
    <property type="term" value="P:lipid A biosynthetic process"/>
    <property type="evidence" value="ECO:0007669"/>
    <property type="project" value="TreeGrafter"/>
</dbReference>
<comment type="caution">
    <text evidence="10">The sequence shown here is derived from an EMBL/GenBank/DDBJ whole genome shotgun (WGS) entry which is preliminary data.</text>
</comment>
<evidence type="ECO:0000256" key="2">
    <source>
        <dbReference type="ARBA" id="ARBA00012621"/>
    </source>
</evidence>
<evidence type="ECO:0000256" key="3">
    <source>
        <dbReference type="ARBA" id="ARBA00019077"/>
    </source>
</evidence>
<sequence length="497" mass="58083">MIFVYEKFQLIIYYILKFFLFFIRSKKAKRFVELRNPKLFFSSIIEAKKIIDNDVKNQIEYDVFWFHVSSAGEMEQAIPVARKLSENLGVRYFLTYYSPSAEPFLNNFPYKIGYSGLPLDNKKYFNLALNSLNIKKIFFVRYDLWPSLFNSCLDNKVEINLISATLNKSRVGFFAFLSEYINKNYYKNITNIFAVNNHDAQYFMKFSTTKNVFLAGDAKWSRALERANNSSKLKNDKFFNLFYYYCLYNKFILNKKCLVFGSPHQIENNIALQCEGIKDKIFMIYVPHETDHKICNKLLHDFLQAGLKVEFFSKIILKLKDYCERKSLDINVNYNIQDNIIRFKNYNNLDLLNKIQNFNFEFLENYEIIIFDKIGYLAELYELGDIAIVGGGFDGQIHNVLEPAAHGIPVLIGNNFLKSYEASELIEHGAAISFQNSNDLFQFLVQWVSLEGEEVDAMHPVKRLSLARDRAVKLFKNIPDTSEIILNTFLKGKKSSN</sequence>
<comment type="pathway">
    <text evidence="1 8">Bacterial outer membrane biogenesis; LPS core biosynthesis.</text>
</comment>
<dbReference type="EMBL" id="QOVW01000079">
    <property type="protein sequence ID" value="RDB35628.1"/>
    <property type="molecule type" value="Genomic_DNA"/>
</dbReference>
<evidence type="ECO:0000259" key="9">
    <source>
        <dbReference type="Pfam" id="PF04413"/>
    </source>
</evidence>
<evidence type="ECO:0000256" key="8">
    <source>
        <dbReference type="RuleBase" id="RU365103"/>
    </source>
</evidence>
<dbReference type="GO" id="GO:0043842">
    <property type="term" value="F:Kdo transferase activity"/>
    <property type="evidence" value="ECO:0007669"/>
    <property type="project" value="UniProtKB-EC"/>
</dbReference>
<evidence type="ECO:0000313" key="11">
    <source>
        <dbReference type="Proteomes" id="UP000253934"/>
    </source>
</evidence>
<gene>
    <name evidence="10" type="ORF">DCC88_09065</name>
</gene>
<dbReference type="PANTHER" id="PTHR42755:SF1">
    <property type="entry name" value="3-DEOXY-D-MANNO-OCTULOSONIC ACID TRANSFERASE, MITOCHONDRIAL-RELATED"/>
    <property type="match status" value="1"/>
</dbReference>
<dbReference type="InterPro" id="IPR038107">
    <property type="entry name" value="Glycos_transf_N_sf"/>
</dbReference>
<keyword evidence="8" id="KW-0448">Lipopolysaccharide biosynthesis</keyword>
<dbReference type="GO" id="GO:0009244">
    <property type="term" value="P:lipopolysaccharide core region biosynthetic process"/>
    <property type="evidence" value="ECO:0007669"/>
    <property type="project" value="UniProtKB-UniRule"/>
</dbReference>
<comment type="function">
    <text evidence="8">Involved in lipopolysaccharide (LPS) biosynthesis. Catalyzes the transfer of 3-deoxy-D-manno-octulosonate (Kdo) residue(s) from CMP-Kdo to lipid IV(A), the tetraacyldisaccharide-1,4'-bisphosphate precursor of lipid A.</text>
</comment>
<dbReference type="GO" id="GO:0005886">
    <property type="term" value="C:plasma membrane"/>
    <property type="evidence" value="ECO:0007669"/>
    <property type="project" value="UniProtKB-SubCell"/>
</dbReference>